<evidence type="ECO:0000313" key="2">
    <source>
        <dbReference type="EMBL" id="PWZ14864.1"/>
    </source>
</evidence>
<comment type="caution">
    <text evidence="2">The sequence shown here is derived from an EMBL/GenBank/DDBJ whole genome shotgun (WGS) entry which is preliminary data.</text>
</comment>
<reference evidence="2" key="1">
    <citation type="journal article" date="2018" name="Nat. Genet.">
        <title>Extensive intraspecific gene order and gene structural variations between Mo17 and other maize genomes.</title>
        <authorList>
            <person name="Sun S."/>
            <person name="Zhou Y."/>
            <person name="Chen J."/>
            <person name="Shi J."/>
            <person name="Zhao H."/>
            <person name="Zhao H."/>
            <person name="Song W."/>
            <person name="Zhang M."/>
            <person name="Cui Y."/>
            <person name="Dong X."/>
            <person name="Liu H."/>
            <person name="Ma X."/>
            <person name="Jiao Y."/>
            <person name="Wang B."/>
            <person name="Wei X."/>
            <person name="Stein J.C."/>
            <person name="Glaubitz J.C."/>
            <person name="Lu F."/>
            <person name="Yu G."/>
            <person name="Liang C."/>
            <person name="Fengler K."/>
            <person name="Li B."/>
            <person name="Rafalski A."/>
            <person name="Schnable P.S."/>
            <person name="Ware D.H."/>
            <person name="Buckler E.S."/>
            <person name="Lai J."/>
        </authorList>
    </citation>
    <scope>NUCLEOTIDE SEQUENCE [LARGE SCALE GENOMIC DNA]</scope>
    <source>
        <tissue evidence="2">Seedling</tissue>
    </source>
</reference>
<feature type="transmembrane region" description="Helical" evidence="1">
    <location>
        <begin position="51"/>
        <end position="71"/>
    </location>
</feature>
<proteinExistence type="predicted"/>
<dbReference type="EMBL" id="NCVQ01000008">
    <property type="protein sequence ID" value="PWZ14864.1"/>
    <property type="molecule type" value="Genomic_DNA"/>
</dbReference>
<sequence length="98" mass="11408">MASGSYIWMCKTLFFFLDCIIYKVKFEIVDENEEIAVDNLYMFVTLSLPSVLLGFAFFIASTVTCSLLCILNQTLQMRHSRIIIVWYNISCFLIKQLN</sequence>
<organism evidence="2">
    <name type="scientific">Zea mays</name>
    <name type="common">Maize</name>
    <dbReference type="NCBI Taxonomy" id="4577"/>
    <lineage>
        <taxon>Eukaryota</taxon>
        <taxon>Viridiplantae</taxon>
        <taxon>Streptophyta</taxon>
        <taxon>Embryophyta</taxon>
        <taxon>Tracheophyta</taxon>
        <taxon>Spermatophyta</taxon>
        <taxon>Magnoliopsida</taxon>
        <taxon>Liliopsida</taxon>
        <taxon>Poales</taxon>
        <taxon>Poaceae</taxon>
        <taxon>PACMAD clade</taxon>
        <taxon>Panicoideae</taxon>
        <taxon>Andropogonodae</taxon>
        <taxon>Andropogoneae</taxon>
        <taxon>Tripsacinae</taxon>
        <taxon>Zea</taxon>
    </lineage>
</organism>
<keyword evidence="1" id="KW-1133">Transmembrane helix</keyword>
<keyword evidence="1" id="KW-0812">Transmembrane</keyword>
<dbReference type="Proteomes" id="UP000251960">
    <property type="component" value="Chromosome 7"/>
</dbReference>
<accession>A0A3L6E1R7</accession>
<dbReference type="AlphaFoldDB" id="A0A3L6E1R7"/>
<gene>
    <name evidence="2" type="ORF">Zm00014a_042172</name>
</gene>
<keyword evidence="1" id="KW-0472">Membrane</keyword>
<name>A0A3L6E1R7_MAIZE</name>
<protein>
    <submittedName>
        <fullName evidence="2">Uncharacterized protein</fullName>
    </submittedName>
</protein>
<evidence type="ECO:0000256" key="1">
    <source>
        <dbReference type="SAM" id="Phobius"/>
    </source>
</evidence>